<dbReference type="Proteomes" id="UP000020467">
    <property type="component" value="Unassembled WGS sequence"/>
</dbReference>
<evidence type="ECO:0000313" key="2">
    <source>
        <dbReference type="Proteomes" id="UP000020467"/>
    </source>
</evidence>
<dbReference type="AlphaFoldDB" id="A0A010R6W5"/>
<reference evidence="1 2" key="1">
    <citation type="submission" date="2014-02" db="EMBL/GenBank/DDBJ databases">
        <title>The genome sequence of Colletotrichum fioriniae PJ7.</title>
        <authorList>
            <person name="Baroncelli R."/>
            <person name="Thon M.R."/>
        </authorList>
    </citation>
    <scope>NUCLEOTIDE SEQUENCE [LARGE SCALE GENOMIC DNA]</scope>
    <source>
        <strain evidence="1 2">PJ7</strain>
    </source>
</reference>
<name>A0A010R6W5_9PEZI</name>
<evidence type="ECO:0000313" key="1">
    <source>
        <dbReference type="EMBL" id="EXF84410.1"/>
    </source>
</evidence>
<accession>A0A010R6W5</accession>
<dbReference type="EMBL" id="JARH01000168">
    <property type="protein sequence ID" value="EXF84410.1"/>
    <property type="molecule type" value="Genomic_DNA"/>
</dbReference>
<proteinExistence type="predicted"/>
<protein>
    <submittedName>
        <fullName evidence="1">Uncharacterized protein</fullName>
    </submittedName>
</protein>
<sequence length="169" mass="17985">MRSEGWDGVGDEDDVAIRLELRSGVLSLSDQAYLIRAPPESVPAACTARTSLAAAAAAAALLLAVRSAALCHTGHQSGDLPLEAHSFGGDDWPRLVIAASGRHLEIWNIQCSPSNVTSLTLTPTHLDPFTSTPWNQVNVTVVHPPTPQLNVLEQLEEGLSRLDHAEAVD</sequence>
<organism evidence="1 2">
    <name type="scientific">Colletotrichum fioriniae PJ7</name>
    <dbReference type="NCBI Taxonomy" id="1445577"/>
    <lineage>
        <taxon>Eukaryota</taxon>
        <taxon>Fungi</taxon>
        <taxon>Dikarya</taxon>
        <taxon>Ascomycota</taxon>
        <taxon>Pezizomycotina</taxon>
        <taxon>Sordariomycetes</taxon>
        <taxon>Hypocreomycetidae</taxon>
        <taxon>Glomerellales</taxon>
        <taxon>Glomerellaceae</taxon>
        <taxon>Colletotrichum</taxon>
        <taxon>Colletotrichum acutatum species complex</taxon>
    </lineage>
</organism>
<comment type="caution">
    <text evidence="1">The sequence shown here is derived from an EMBL/GenBank/DDBJ whole genome shotgun (WGS) entry which is preliminary data.</text>
</comment>
<dbReference type="HOGENOM" id="CLU_1578385_0_0_1"/>
<keyword evidence="2" id="KW-1185">Reference proteome</keyword>
<dbReference type="KEGG" id="cfj:CFIO01_02725"/>
<gene>
    <name evidence="1" type="ORF">CFIO01_02725</name>
</gene>